<comment type="caution">
    <text evidence="1">The sequence shown here is derived from an EMBL/GenBank/DDBJ whole genome shotgun (WGS) entry which is preliminary data.</text>
</comment>
<evidence type="ECO:0000313" key="1">
    <source>
        <dbReference type="EMBL" id="KAF9512009.1"/>
    </source>
</evidence>
<protein>
    <submittedName>
        <fullName evidence="1">Uncharacterized protein</fullName>
    </submittedName>
</protein>
<gene>
    <name evidence="1" type="ORF">BS47DRAFT_1394691</name>
</gene>
<accession>A0A9P6AUM7</accession>
<sequence>MLCECAMDVRVELAIESGVGLASGRFDSLDEVVLVGNVSSSSTTAVKPPVDSSSIASSALNTKSLITKDDVFSSADISYAEDVLPEACCEMFERSVYLPLAFDQSAKCSDNKRSEDKTIRRPAIDRSMVVEFNISNLESQEVYANPLRFFDPSDTLAGYCADMVRGMPSSLNVFPLNQTLPLLEAGHSNINRSSSQTAPLNGRFGRLSDASSHFVKLPRSDRFHESSPDPSSRCFIWGESAMLHQSATASSPTVSKPLVIKPISRQPVTRSDNFSLCLPWNCPPGPCTRVGPASQSASDYRCSLCLSPLS</sequence>
<proteinExistence type="predicted"/>
<dbReference type="EMBL" id="MU128993">
    <property type="protein sequence ID" value="KAF9512009.1"/>
    <property type="molecule type" value="Genomic_DNA"/>
</dbReference>
<organism evidence="1 2">
    <name type="scientific">Hydnum rufescens UP504</name>
    <dbReference type="NCBI Taxonomy" id="1448309"/>
    <lineage>
        <taxon>Eukaryota</taxon>
        <taxon>Fungi</taxon>
        <taxon>Dikarya</taxon>
        <taxon>Basidiomycota</taxon>
        <taxon>Agaricomycotina</taxon>
        <taxon>Agaricomycetes</taxon>
        <taxon>Cantharellales</taxon>
        <taxon>Hydnaceae</taxon>
        <taxon>Hydnum</taxon>
    </lineage>
</organism>
<dbReference type="AlphaFoldDB" id="A0A9P6AUM7"/>
<keyword evidence="2" id="KW-1185">Reference proteome</keyword>
<reference evidence="1" key="1">
    <citation type="journal article" date="2020" name="Nat. Commun.">
        <title>Large-scale genome sequencing of mycorrhizal fungi provides insights into the early evolution of symbiotic traits.</title>
        <authorList>
            <person name="Miyauchi S."/>
            <person name="Kiss E."/>
            <person name="Kuo A."/>
            <person name="Drula E."/>
            <person name="Kohler A."/>
            <person name="Sanchez-Garcia M."/>
            <person name="Morin E."/>
            <person name="Andreopoulos B."/>
            <person name="Barry K.W."/>
            <person name="Bonito G."/>
            <person name="Buee M."/>
            <person name="Carver A."/>
            <person name="Chen C."/>
            <person name="Cichocki N."/>
            <person name="Clum A."/>
            <person name="Culley D."/>
            <person name="Crous P.W."/>
            <person name="Fauchery L."/>
            <person name="Girlanda M."/>
            <person name="Hayes R.D."/>
            <person name="Keri Z."/>
            <person name="LaButti K."/>
            <person name="Lipzen A."/>
            <person name="Lombard V."/>
            <person name="Magnuson J."/>
            <person name="Maillard F."/>
            <person name="Murat C."/>
            <person name="Nolan M."/>
            <person name="Ohm R.A."/>
            <person name="Pangilinan J."/>
            <person name="Pereira M.F."/>
            <person name="Perotto S."/>
            <person name="Peter M."/>
            <person name="Pfister S."/>
            <person name="Riley R."/>
            <person name="Sitrit Y."/>
            <person name="Stielow J.B."/>
            <person name="Szollosi G."/>
            <person name="Zifcakova L."/>
            <person name="Stursova M."/>
            <person name="Spatafora J.W."/>
            <person name="Tedersoo L."/>
            <person name="Vaario L.M."/>
            <person name="Yamada A."/>
            <person name="Yan M."/>
            <person name="Wang P."/>
            <person name="Xu J."/>
            <person name="Bruns T."/>
            <person name="Baldrian P."/>
            <person name="Vilgalys R."/>
            <person name="Dunand C."/>
            <person name="Henrissat B."/>
            <person name="Grigoriev I.V."/>
            <person name="Hibbett D."/>
            <person name="Nagy L.G."/>
            <person name="Martin F.M."/>
        </authorList>
    </citation>
    <scope>NUCLEOTIDE SEQUENCE</scope>
    <source>
        <strain evidence="1">UP504</strain>
    </source>
</reference>
<evidence type="ECO:0000313" key="2">
    <source>
        <dbReference type="Proteomes" id="UP000886523"/>
    </source>
</evidence>
<name>A0A9P6AUM7_9AGAM</name>
<dbReference type="Proteomes" id="UP000886523">
    <property type="component" value="Unassembled WGS sequence"/>
</dbReference>